<dbReference type="EMBL" id="MINH01000016">
    <property type="protein sequence ID" value="POG12034.1"/>
    <property type="molecule type" value="Genomic_DNA"/>
</dbReference>
<comment type="similarity">
    <text evidence="2 10">Belongs to the GSP K family.</text>
</comment>
<evidence type="ECO:0000256" key="7">
    <source>
        <dbReference type="ARBA" id="ARBA00022927"/>
    </source>
</evidence>
<dbReference type="RefSeq" id="WP_103445487.1">
    <property type="nucleotide sequence ID" value="NZ_MINH01000016.1"/>
</dbReference>
<reference evidence="14 15" key="2">
    <citation type="submission" date="2018-03" db="EMBL/GenBank/DDBJ databases">
        <title>Draft genome of Pseudomonas putida strain KH-21-114.</title>
        <authorList>
            <person name="Yoshizawa S."/>
            <person name="Khan N.H."/>
            <person name="Nishimura M."/>
            <person name="Chiura H.X."/>
            <person name="Ogura Y."/>
            <person name="Hayashi T."/>
            <person name="Kogure K."/>
        </authorList>
    </citation>
    <scope>NUCLEOTIDE SEQUENCE [LARGE SCALE GENOMIC DNA]</scope>
    <source>
        <strain evidence="14 15">KH-21-114</strain>
    </source>
</reference>
<dbReference type="PANTHER" id="PTHR38831">
    <property type="entry name" value="TYPE II SECRETION SYSTEM PROTEIN K"/>
    <property type="match status" value="1"/>
</dbReference>
<dbReference type="NCBIfam" id="NF037980">
    <property type="entry name" value="T2SS_GspK"/>
    <property type="match status" value="1"/>
</dbReference>
<keyword evidence="6 11" id="KW-0812">Transmembrane</keyword>
<dbReference type="Gene3D" id="1.10.40.60">
    <property type="entry name" value="EpsJ-like"/>
    <property type="match status" value="2"/>
</dbReference>
<keyword evidence="3 10" id="KW-0813">Transport</keyword>
<dbReference type="PANTHER" id="PTHR38831:SF1">
    <property type="entry name" value="TYPE II SECRETION SYSTEM PROTEIN K-RELATED"/>
    <property type="match status" value="1"/>
</dbReference>
<proteinExistence type="inferred from homology"/>
<evidence type="ECO:0000256" key="4">
    <source>
        <dbReference type="ARBA" id="ARBA00022475"/>
    </source>
</evidence>
<evidence type="ECO:0000256" key="8">
    <source>
        <dbReference type="ARBA" id="ARBA00022989"/>
    </source>
</evidence>
<dbReference type="SUPFAM" id="SSF158544">
    <property type="entry name" value="GspK insert domain-like"/>
    <property type="match status" value="2"/>
</dbReference>
<evidence type="ECO:0000256" key="2">
    <source>
        <dbReference type="ARBA" id="ARBA00007246"/>
    </source>
</evidence>
<evidence type="ECO:0000259" key="13">
    <source>
        <dbReference type="Pfam" id="PF21687"/>
    </source>
</evidence>
<keyword evidence="8 11" id="KW-1133">Transmembrane helix</keyword>
<dbReference type="InterPro" id="IPR038072">
    <property type="entry name" value="GspK_central_sf"/>
</dbReference>
<dbReference type="AlphaFoldDB" id="A0A2S3X8W3"/>
<evidence type="ECO:0000256" key="10">
    <source>
        <dbReference type="PIRNR" id="PIRNR002786"/>
    </source>
</evidence>
<evidence type="ECO:0000313" key="14">
    <source>
        <dbReference type="EMBL" id="POG12034.1"/>
    </source>
</evidence>
<evidence type="ECO:0000256" key="11">
    <source>
        <dbReference type="SAM" id="Phobius"/>
    </source>
</evidence>
<dbReference type="PIRSF" id="PIRSF002786">
    <property type="entry name" value="XcpX"/>
    <property type="match status" value="1"/>
</dbReference>
<sequence length="321" mass="36135">MGGRRQQGAALLMVMVVLAMLAAGMAWLVEDGRRQVDEVQLLRQRVQVRAMEQAGLAYAEQALRDPAWRLSPLFWQAMRGQPLKYDFGAGQAQLRVRDQHTCFNVNALLGADGERAERQLKHLLGDDMAAERLVDTLADWLDSDSDARLQGAESAQYLRQQPPRLAANQPMLDSSELNLLLEPDATRHRRYPMLCTLPQTTGWRLNANALGLEHLPLLDALYEGRYPRSLLSRIVSGRPASGYEDASALRQALGAVDDETFERLSEGLLLNSGHYLLQLSFEEQGRVMRSEFQVEALGVVQWHARVPAQQVRVRSREPMAW</sequence>
<dbReference type="GO" id="GO:0005886">
    <property type="term" value="C:plasma membrane"/>
    <property type="evidence" value="ECO:0007669"/>
    <property type="project" value="UniProtKB-SubCell"/>
</dbReference>
<evidence type="ECO:0000256" key="9">
    <source>
        <dbReference type="ARBA" id="ARBA00023136"/>
    </source>
</evidence>
<dbReference type="Proteomes" id="UP000237230">
    <property type="component" value="Unassembled WGS sequence"/>
</dbReference>
<protein>
    <recommendedName>
        <fullName evidence="10">Type II secretion system protein K</fullName>
    </recommendedName>
</protein>
<feature type="domain" description="T2SS protein K second SAM-like" evidence="12">
    <location>
        <begin position="205"/>
        <end position="256"/>
    </location>
</feature>
<name>A0A2S3X8W3_PSEPU</name>
<dbReference type="GO" id="GO:0009306">
    <property type="term" value="P:protein secretion"/>
    <property type="evidence" value="ECO:0007669"/>
    <property type="project" value="InterPro"/>
</dbReference>
<organism evidence="14 15">
    <name type="scientific">Pseudomonas putida</name>
    <name type="common">Arthrobacter siderocapsulatus</name>
    <dbReference type="NCBI Taxonomy" id="303"/>
    <lineage>
        <taxon>Bacteria</taxon>
        <taxon>Pseudomonadati</taxon>
        <taxon>Pseudomonadota</taxon>
        <taxon>Gammaproteobacteria</taxon>
        <taxon>Pseudomonadales</taxon>
        <taxon>Pseudomonadaceae</taxon>
        <taxon>Pseudomonas</taxon>
    </lineage>
</organism>
<comment type="subcellular location">
    <subcellularLocation>
        <location evidence="1 10">Cell inner membrane</location>
    </subcellularLocation>
</comment>
<keyword evidence="5 10" id="KW-0997">Cell inner membrane</keyword>
<feature type="domain" description="T2SS protein K first SAM-like" evidence="13">
    <location>
        <begin position="101"/>
        <end position="199"/>
    </location>
</feature>
<accession>A0A2S3X8W3</accession>
<dbReference type="Pfam" id="PF21687">
    <property type="entry name" value="T2SSK_1st"/>
    <property type="match status" value="1"/>
</dbReference>
<evidence type="ECO:0000259" key="12">
    <source>
        <dbReference type="Pfam" id="PF03934"/>
    </source>
</evidence>
<feature type="transmembrane region" description="Helical" evidence="11">
    <location>
        <begin position="9"/>
        <end position="29"/>
    </location>
</feature>
<evidence type="ECO:0000256" key="6">
    <source>
        <dbReference type="ARBA" id="ARBA00022692"/>
    </source>
</evidence>
<keyword evidence="7" id="KW-0653">Protein transport</keyword>
<dbReference type="InterPro" id="IPR049179">
    <property type="entry name" value="T2SSK_SAM-like_2nd"/>
</dbReference>
<comment type="caution">
    <text evidence="14">The sequence shown here is derived from an EMBL/GenBank/DDBJ whole genome shotgun (WGS) entry which is preliminary data.</text>
</comment>
<dbReference type="InterPro" id="IPR049031">
    <property type="entry name" value="T2SSK_SAM-like_1st"/>
</dbReference>
<dbReference type="Pfam" id="PF03934">
    <property type="entry name" value="T2SSK"/>
    <property type="match status" value="1"/>
</dbReference>
<evidence type="ECO:0000256" key="1">
    <source>
        <dbReference type="ARBA" id="ARBA00004533"/>
    </source>
</evidence>
<evidence type="ECO:0000256" key="3">
    <source>
        <dbReference type="ARBA" id="ARBA00022448"/>
    </source>
</evidence>
<keyword evidence="9 10" id="KW-0472">Membrane</keyword>
<dbReference type="Gene3D" id="3.30.1300.30">
    <property type="entry name" value="GSPII I/J protein-like"/>
    <property type="match status" value="1"/>
</dbReference>
<dbReference type="OrthoDB" id="5293133at2"/>
<evidence type="ECO:0000313" key="15">
    <source>
        <dbReference type="Proteomes" id="UP000237230"/>
    </source>
</evidence>
<dbReference type="InterPro" id="IPR005628">
    <property type="entry name" value="GspK"/>
</dbReference>
<evidence type="ECO:0000256" key="5">
    <source>
        <dbReference type="ARBA" id="ARBA00022519"/>
    </source>
</evidence>
<gene>
    <name evidence="14" type="ORF">BGP84_01775</name>
</gene>
<keyword evidence="4 10" id="KW-1003">Cell membrane</keyword>
<reference evidence="14 15" key="1">
    <citation type="submission" date="2016-08" db="EMBL/GenBank/DDBJ databases">
        <authorList>
            <person name="Seilhamer J.J."/>
        </authorList>
    </citation>
    <scope>NUCLEOTIDE SEQUENCE [LARGE SCALE GENOMIC DNA]</scope>
    <source>
        <strain evidence="14 15">KH-21-114</strain>
    </source>
</reference>